<dbReference type="InterPro" id="IPR020845">
    <property type="entry name" value="AMP-binding_CS"/>
</dbReference>
<feature type="domain" description="AMP-binding enzyme C-terminal" evidence="4">
    <location>
        <begin position="459"/>
        <end position="534"/>
    </location>
</feature>
<dbReference type="PANTHER" id="PTHR43201">
    <property type="entry name" value="ACYL-COA SYNTHETASE"/>
    <property type="match status" value="1"/>
</dbReference>
<accession>A0A7Y9S4L8</accession>
<dbReference type="InterPro" id="IPR042099">
    <property type="entry name" value="ANL_N_sf"/>
</dbReference>
<dbReference type="AlphaFoldDB" id="A0A7Y9S4L8"/>
<reference evidence="5 6" key="1">
    <citation type="submission" date="2020-07" db="EMBL/GenBank/DDBJ databases">
        <title>Sequencing the genomes of 1000 actinobacteria strains.</title>
        <authorList>
            <person name="Klenk H.-P."/>
        </authorList>
    </citation>
    <scope>NUCLEOTIDE SEQUENCE [LARGE SCALE GENOMIC DNA]</scope>
    <source>
        <strain evidence="5 6">DSM 23819</strain>
    </source>
</reference>
<proteinExistence type="inferred from homology"/>
<dbReference type="RefSeq" id="WP_179502927.1">
    <property type="nucleotide sequence ID" value="NZ_JACCAA010000001.1"/>
</dbReference>
<comment type="caution">
    <text evidence="5">The sequence shown here is derived from an EMBL/GenBank/DDBJ whole genome shotgun (WGS) entry which is preliminary data.</text>
</comment>
<evidence type="ECO:0000313" key="6">
    <source>
        <dbReference type="Proteomes" id="UP000540656"/>
    </source>
</evidence>
<feature type="domain" description="AMP-dependent synthetase/ligase" evidence="3">
    <location>
        <begin position="52"/>
        <end position="408"/>
    </location>
</feature>
<dbReference type="GO" id="GO:0006631">
    <property type="term" value="P:fatty acid metabolic process"/>
    <property type="evidence" value="ECO:0007669"/>
    <property type="project" value="TreeGrafter"/>
</dbReference>
<dbReference type="SUPFAM" id="SSF56801">
    <property type="entry name" value="Acetyl-CoA synthetase-like"/>
    <property type="match status" value="1"/>
</dbReference>
<keyword evidence="6" id="KW-1185">Reference proteome</keyword>
<dbReference type="Proteomes" id="UP000540656">
    <property type="component" value="Unassembled WGS sequence"/>
</dbReference>
<dbReference type="GO" id="GO:0031956">
    <property type="term" value="F:medium-chain fatty acid-CoA ligase activity"/>
    <property type="evidence" value="ECO:0007669"/>
    <property type="project" value="TreeGrafter"/>
</dbReference>
<evidence type="ECO:0000259" key="3">
    <source>
        <dbReference type="Pfam" id="PF00501"/>
    </source>
</evidence>
<organism evidence="5 6">
    <name type="scientific">Nocardioides daedukensis</name>
    <dbReference type="NCBI Taxonomy" id="634462"/>
    <lineage>
        <taxon>Bacteria</taxon>
        <taxon>Bacillati</taxon>
        <taxon>Actinomycetota</taxon>
        <taxon>Actinomycetes</taxon>
        <taxon>Propionibacteriales</taxon>
        <taxon>Nocardioidaceae</taxon>
        <taxon>Nocardioides</taxon>
    </lineage>
</organism>
<dbReference type="PROSITE" id="PS00455">
    <property type="entry name" value="AMP_BINDING"/>
    <property type="match status" value="1"/>
</dbReference>
<dbReference type="EMBL" id="JACCAA010000001">
    <property type="protein sequence ID" value="NYG59928.1"/>
    <property type="molecule type" value="Genomic_DNA"/>
</dbReference>
<sequence>MTQTIDPMAAYAALVGPDGPFEMVVEDVRGVQLPIYRNRRRALHELLAESLQHGDRTYIATADRSITFTEHAANVSSLAKALAEDHGITKGDRVIIDAANTIEWIETFWAVASLGAITVAFNAWWAPREIEHALALTTPKLAIADAKRAADLAAFDVPVLNLESDIPRLRTAHPDAPLPSADVAEDDPACIIFTSGTSGAPKGATHSHRNLLAVVEYHRMNDALIAAFGNPMDPRDRSYLMVSPLFHIASLHNLAIPRLATGSKVALHTGAFDVERIYALIEQEKVTNWGAVPTMTSRMLAADVADKYDLSSLTAFSLASAPSSEALKQKLRENLPFATALVDSYGLTETSTGVSAATPIDLAEAPGTVGRPTYGVQVEIRDPLGRPLPVGEEGEVCVRSCYNMLGYWENPEATESSIREDLWLHTGDLGALDEQGRLRLSSRRSDLIIRGGENVYPVEVEHALAEHPDVVECMVYGVASEDLGQEVLAVVVHGATVPSEESLAEFLRGQLAYYKVPAHWRLTTEPLPRNATGKVNRAQVAAG</sequence>
<evidence type="ECO:0000256" key="1">
    <source>
        <dbReference type="ARBA" id="ARBA00006432"/>
    </source>
</evidence>
<dbReference type="PANTHER" id="PTHR43201:SF5">
    <property type="entry name" value="MEDIUM-CHAIN ACYL-COA LIGASE ACSF2, MITOCHONDRIAL"/>
    <property type="match status" value="1"/>
</dbReference>
<name>A0A7Y9S4L8_9ACTN</name>
<dbReference type="Pfam" id="PF13193">
    <property type="entry name" value="AMP-binding_C"/>
    <property type="match status" value="1"/>
</dbReference>
<evidence type="ECO:0000256" key="2">
    <source>
        <dbReference type="ARBA" id="ARBA00022598"/>
    </source>
</evidence>
<dbReference type="InterPro" id="IPR025110">
    <property type="entry name" value="AMP-bd_C"/>
</dbReference>
<comment type="similarity">
    <text evidence="1">Belongs to the ATP-dependent AMP-binding enzyme family.</text>
</comment>
<gene>
    <name evidence="5" type="ORF">BJ980_002851</name>
</gene>
<dbReference type="Gene3D" id="3.30.300.30">
    <property type="match status" value="1"/>
</dbReference>
<dbReference type="Pfam" id="PF00501">
    <property type="entry name" value="AMP-binding"/>
    <property type="match status" value="1"/>
</dbReference>
<evidence type="ECO:0000313" key="5">
    <source>
        <dbReference type="EMBL" id="NYG59928.1"/>
    </source>
</evidence>
<dbReference type="InterPro" id="IPR045851">
    <property type="entry name" value="AMP-bd_C_sf"/>
</dbReference>
<dbReference type="InterPro" id="IPR000873">
    <property type="entry name" value="AMP-dep_synth/lig_dom"/>
</dbReference>
<keyword evidence="2 5" id="KW-0436">Ligase</keyword>
<protein>
    <submittedName>
        <fullName evidence="5">Acyl-CoA synthetase (AMP-forming)/AMP-acid ligase II</fullName>
    </submittedName>
</protein>
<dbReference type="Gene3D" id="3.40.50.12780">
    <property type="entry name" value="N-terminal domain of ligase-like"/>
    <property type="match status" value="1"/>
</dbReference>
<evidence type="ECO:0000259" key="4">
    <source>
        <dbReference type="Pfam" id="PF13193"/>
    </source>
</evidence>